<reference evidence="13 14" key="1">
    <citation type="submission" date="2023-02" db="EMBL/GenBank/DDBJ databases">
        <title>LHISI_Scaffold_Assembly.</title>
        <authorList>
            <person name="Stuart O.P."/>
            <person name="Cleave R."/>
            <person name="Magrath M.J.L."/>
            <person name="Mikheyev A.S."/>
        </authorList>
    </citation>
    <scope>NUCLEOTIDE SEQUENCE [LARGE SCALE GENOMIC DNA]</scope>
    <source>
        <strain evidence="13">Daus_M_001</strain>
        <tissue evidence="13">Leg muscle</tissue>
    </source>
</reference>
<dbReference type="InterPro" id="IPR002126">
    <property type="entry name" value="Cadherin-like_dom"/>
</dbReference>
<evidence type="ECO:0000256" key="7">
    <source>
        <dbReference type="PROSITE-ProRule" id="PRU00076"/>
    </source>
</evidence>
<dbReference type="InterPro" id="IPR015919">
    <property type="entry name" value="Cadherin-like_sf"/>
</dbReference>
<dbReference type="SMART" id="SM00181">
    <property type="entry name" value="EGF"/>
    <property type="match status" value="6"/>
</dbReference>
<comment type="subcellular location">
    <subcellularLocation>
        <location evidence="1">Membrane</location>
    </subcellularLocation>
</comment>
<dbReference type="SUPFAM" id="SSF49313">
    <property type="entry name" value="Cadherin-like"/>
    <property type="match status" value="8"/>
</dbReference>
<feature type="disulfide bond" evidence="7">
    <location>
        <begin position="1294"/>
        <end position="1311"/>
    </location>
</feature>
<feature type="domain" description="EGF-like" evidence="11">
    <location>
        <begin position="1285"/>
        <end position="1323"/>
    </location>
</feature>
<feature type="domain" description="Cadherin" evidence="12">
    <location>
        <begin position="736"/>
        <end position="839"/>
    </location>
</feature>
<feature type="disulfide bond" evidence="7">
    <location>
        <begin position="1027"/>
        <end position="1036"/>
    </location>
</feature>
<evidence type="ECO:0000259" key="10">
    <source>
        <dbReference type="PROSITE" id="PS50025"/>
    </source>
</evidence>
<evidence type="ECO:0000313" key="13">
    <source>
        <dbReference type="EMBL" id="KAJ8866041.1"/>
    </source>
</evidence>
<dbReference type="CDD" id="cd11304">
    <property type="entry name" value="Cadherin_repeat"/>
    <property type="match status" value="8"/>
</dbReference>
<proteinExistence type="predicted"/>
<dbReference type="InterPro" id="IPR039808">
    <property type="entry name" value="Cadherin"/>
</dbReference>
<feature type="domain" description="Cadherin" evidence="12">
    <location>
        <begin position="11"/>
        <end position="99"/>
    </location>
</feature>
<feature type="transmembrane region" description="Helical" evidence="9">
    <location>
        <begin position="1420"/>
        <end position="1440"/>
    </location>
</feature>
<feature type="domain" description="EGF-like" evidence="11">
    <location>
        <begin position="999"/>
        <end position="1037"/>
    </location>
</feature>
<dbReference type="InterPro" id="IPR001791">
    <property type="entry name" value="Laminin_G"/>
</dbReference>
<evidence type="ECO:0000256" key="5">
    <source>
        <dbReference type="ARBA" id="ARBA00023157"/>
    </source>
</evidence>
<organism evidence="13 14">
    <name type="scientific">Dryococelus australis</name>
    <dbReference type="NCBI Taxonomy" id="614101"/>
    <lineage>
        <taxon>Eukaryota</taxon>
        <taxon>Metazoa</taxon>
        <taxon>Ecdysozoa</taxon>
        <taxon>Arthropoda</taxon>
        <taxon>Hexapoda</taxon>
        <taxon>Insecta</taxon>
        <taxon>Pterygota</taxon>
        <taxon>Neoptera</taxon>
        <taxon>Polyneoptera</taxon>
        <taxon>Phasmatodea</taxon>
        <taxon>Verophasmatodea</taxon>
        <taxon>Anareolatae</taxon>
        <taxon>Phasmatidae</taxon>
        <taxon>Eurycanthinae</taxon>
        <taxon>Dryococelus</taxon>
    </lineage>
</organism>
<dbReference type="PRINTS" id="PR00205">
    <property type="entry name" value="CADHERIN"/>
</dbReference>
<evidence type="ECO:0000256" key="9">
    <source>
        <dbReference type="SAM" id="Phobius"/>
    </source>
</evidence>
<dbReference type="SMART" id="SM00282">
    <property type="entry name" value="LamG"/>
    <property type="match status" value="1"/>
</dbReference>
<keyword evidence="9" id="KW-0812">Transmembrane</keyword>
<evidence type="ECO:0000256" key="2">
    <source>
        <dbReference type="ARBA" id="ARBA00022737"/>
    </source>
</evidence>
<feature type="domain" description="EGF-like" evidence="11">
    <location>
        <begin position="1361"/>
        <end position="1400"/>
    </location>
</feature>
<sequence length="2102" mass="232628">MQYKSVIVPMLVAVIAHDRDEGSNGEVRYSFGSDIGELANVFAINVYTGWLTTLVRLDKEAQSEYVFQVVATDNGNMRHFARTSIYIKLQDYNDNPPVFTKSLYAAAVNEDALPGTVVVQLSTTDQDVDLPSNVEYYIVNGDPRSQFQIRQAGTVYVSKALDRETVSEYVLDITATDGKFTAATKVTIDILDANDNPPYCLKYRYREVLSEGVQPGSYVLTVLASDADEEPNANLRFYLTGDGSDYFTLDKSFLKTARSLDREQQSKYQLEAHVQDRDRPGWECSSQLEIVISDLNDNPPDFSMGSYSATLAEDVEVGTLVTKVHATDIDIGINRKIRYAFVDSADGHFNITSDSGIVTLAKSLDRETRAAYNLSVQALDQGTPQLSKVVPLNVIVLDINDNPPEFTSKYYYAKVAEIVSAGSEVVRVLATSKDTGVNAEVYYSIVGGNEHKKFQVDAKTGVISIAEPLDYERAKDYYLTLQAIDGGIPPLSNHAAVNITVLDSNDNAPMFSQLSYTARIREDAQIGDKILQVLANDLDSGENGKLGYSIERGDRHKQFSIDEKTGYISVAGVLDREMISSYVLEVHARDKGIPVLSSFVMVNIEISDANDNPPIFSQPNYTAIVQEDKPVGHIVMKLLVTDADVAPNAAPYTFDINSGNVQQAFRLEQDGVLRTAAKLSHKTKDNYLLHIRVFDNGTPPLSSDTFVIVKIIEESLYPPVITPLEIYINSYMDEFPGGVIGKIHATDQDQYDMLSYSLVNSALGGSVQNVASDLFELDRLDGTLAALPRLDVGEYHINVSVTDGKFTSFASTRVFVDLVSEEMIQNAVVVKFRDVSPLEFVLNHRKGFVRAVRGALSVRAKDVVIISIQPSGGDEAQKPRQKSRRVRSTSDLDVLFAVRKQQPGPANTAYHSPDTLRHALSRNVEEIELTTGLIVEEVLQDQCTDDYCSYGMCEDHVTLDTGTMTSIATDWMSFVSPRHHYKVACLCKEGYAGDRCETIVNECAREPCPSFKVCVPDVSVKGYTCQCPEGFAGTACDIDISRCHDESCYIPRNPVSFSGKSYAQYRIEKTVIKKTLEDQLSLSLRIRTVQPTGNLMYASGKVDYNILEIVNGVVQYRFDLGSGEGMVRVGSVYVSDGAWHEVCIERESNSARVTVDGKHIAHGSAPGISDILNLQSDSLYLGAEVRQHPAILGFEDVQRGFVGCMDDVRIARVSVPLHMSGAGSVAVLKRFANVEFSCDPSVVLVPPGVCGSQPCLNGGTCRDLGGDTFRCECHARFTGPTCDVDMDPCYSSPCLYGGRCWPGPVRGDYTCECSQRLIGKRCEYGRYCSPNPCRNKGVCEEGDSAAICKCHGFTGDLCTIDINECESGVSGPCLNGATCINEPGNYHCACPPNVTGVHCGEPLYSTPMSSSIYSITWEEVVGISVALIIIFLVVLLFILYRRFRVKRSRGQANHINNDMRKDIVLNSSRPNDNDFKRGSKLSNLEVTQVSYLHFFIYNKCLHFCIFFTRTACLNFIIFNEIMIFLPFEKCYSMNFVLVCKFFGHKHVSSSFLKIIINETFAAWLVLAPSMLCAGISSVRALCSQVPSQCPPRPASYTPSSNEPAPCLLNNLDTLRSYGSAGDELENVPPDYLRNLNRNPPLPATSSADSMHKIGWPDLADHNQMATYADTNKIKNDLKLSMAPDLTRGIVTAGRTIRGLQVGSGGGGAPSTTSVSSIDEDPRMVGGTLITSILRGDCHCLYIMVRCVARLWTSTCVAGYHWDCSDWVNRSQNPLPNITEVPGSEVPDSSSFHSNESNESNARAASHPPGPVDPLRDIETLNEDQECEYIGDSECGTEFSDGHYPDSPYLRSCNAVDSGGEEYRFNTADSYLRHPNTYLPRYVNSETEAELLNGVHNSDDEDGDVSPYGFPNSRHWQDDDGSVITVLGERTSLLGGATSNSDLSTNLCEIDDSECESTELKKLNQRRRWFQAGCCENFSTGKKYDNSIGIPMMWRNFLKLHLRFKNIQARRKCENVSGSQEDMRGIRLFMIKFYYETKLAKILITKSQPSVSKSLSTALKFNATKYYNINILNLQFEHDQKYSLGKEIVYEWRKEQPIEVTRA</sequence>
<feature type="disulfide bond" evidence="7">
    <location>
        <begin position="1273"/>
        <end position="1282"/>
    </location>
</feature>
<evidence type="ECO:0000259" key="12">
    <source>
        <dbReference type="PROSITE" id="PS50268"/>
    </source>
</evidence>
<gene>
    <name evidence="13" type="ORF">PR048_033565</name>
</gene>
<dbReference type="EMBL" id="JARBHB010000017">
    <property type="protein sequence ID" value="KAJ8866041.1"/>
    <property type="molecule type" value="Genomic_DNA"/>
</dbReference>
<dbReference type="SMART" id="SM00179">
    <property type="entry name" value="EGF_CA"/>
    <property type="match status" value="4"/>
</dbReference>
<dbReference type="PROSITE" id="PS01186">
    <property type="entry name" value="EGF_2"/>
    <property type="match status" value="1"/>
</dbReference>
<dbReference type="PROSITE" id="PS00010">
    <property type="entry name" value="ASX_HYDROXYL"/>
    <property type="match status" value="1"/>
</dbReference>
<name>A0ABQ9G4T6_9NEOP</name>
<keyword evidence="4 9" id="KW-0472">Membrane</keyword>
<feature type="domain" description="Cadherin" evidence="12">
    <location>
        <begin position="303"/>
        <end position="406"/>
    </location>
</feature>
<comment type="caution">
    <text evidence="13">The sequence shown here is derived from an EMBL/GenBank/DDBJ whole genome shotgun (WGS) entry which is preliminary data.</text>
</comment>
<evidence type="ECO:0000256" key="6">
    <source>
        <dbReference type="PROSITE-ProRule" id="PRU00043"/>
    </source>
</evidence>
<dbReference type="Proteomes" id="UP001159363">
    <property type="component" value="Chromosome 16"/>
</dbReference>
<feature type="domain" description="Laminin G" evidence="10">
    <location>
        <begin position="1054"/>
        <end position="1238"/>
    </location>
</feature>
<feature type="disulfide bond" evidence="7">
    <location>
        <begin position="1008"/>
        <end position="1025"/>
    </location>
</feature>
<dbReference type="CDD" id="cd00110">
    <property type="entry name" value="LamG"/>
    <property type="match status" value="1"/>
</dbReference>
<dbReference type="Pfam" id="PF00008">
    <property type="entry name" value="EGF"/>
    <property type="match status" value="3"/>
</dbReference>
<feature type="domain" description="Cadherin" evidence="12">
    <location>
        <begin position="100"/>
        <end position="200"/>
    </location>
</feature>
<dbReference type="PROSITE" id="PS50025">
    <property type="entry name" value="LAM_G_DOMAIN"/>
    <property type="match status" value="1"/>
</dbReference>
<keyword evidence="14" id="KW-1185">Reference proteome</keyword>
<evidence type="ECO:0000313" key="14">
    <source>
        <dbReference type="Proteomes" id="UP001159363"/>
    </source>
</evidence>
<keyword evidence="2" id="KW-0677">Repeat</keyword>
<dbReference type="InterPro" id="IPR013320">
    <property type="entry name" value="ConA-like_dom_sf"/>
</dbReference>
<dbReference type="PROSITE" id="PS50026">
    <property type="entry name" value="EGF_3"/>
    <property type="match status" value="5"/>
</dbReference>
<feature type="region of interest" description="Disordered" evidence="8">
    <location>
        <begin position="1775"/>
        <end position="1816"/>
    </location>
</feature>
<dbReference type="PROSITE" id="PS50268">
    <property type="entry name" value="CADHERIN_2"/>
    <property type="match status" value="8"/>
</dbReference>
<dbReference type="Pfam" id="PF02210">
    <property type="entry name" value="Laminin_G_2"/>
    <property type="match status" value="1"/>
</dbReference>
<feature type="region of interest" description="Disordered" evidence="8">
    <location>
        <begin position="1700"/>
        <end position="1719"/>
    </location>
</feature>
<dbReference type="Gene3D" id="2.60.40.60">
    <property type="entry name" value="Cadherins"/>
    <property type="match status" value="8"/>
</dbReference>
<protein>
    <submittedName>
        <fullName evidence="13">Uncharacterized protein</fullName>
    </submittedName>
</protein>
<dbReference type="PANTHER" id="PTHR24027">
    <property type="entry name" value="CADHERIN-23"/>
    <property type="match status" value="1"/>
</dbReference>
<dbReference type="SUPFAM" id="SSF57196">
    <property type="entry name" value="EGF/Laminin"/>
    <property type="match status" value="5"/>
</dbReference>
<dbReference type="InterPro" id="IPR000152">
    <property type="entry name" value="EGF-type_Asp/Asn_hydroxyl_site"/>
</dbReference>
<dbReference type="CDD" id="cd00054">
    <property type="entry name" value="EGF_CA"/>
    <property type="match status" value="5"/>
</dbReference>
<dbReference type="PROSITE" id="PS00022">
    <property type="entry name" value="EGF_1"/>
    <property type="match status" value="4"/>
</dbReference>
<dbReference type="SUPFAM" id="SSF49899">
    <property type="entry name" value="Concanavalin A-like lectins/glucanases"/>
    <property type="match status" value="1"/>
</dbReference>
<feature type="domain" description="EGF-like" evidence="11">
    <location>
        <begin position="1324"/>
        <end position="1359"/>
    </location>
</feature>
<dbReference type="PANTHER" id="PTHR24027:SF438">
    <property type="entry name" value="CADHERIN 23"/>
    <property type="match status" value="1"/>
</dbReference>
<dbReference type="PROSITE" id="PS00232">
    <property type="entry name" value="CADHERIN_1"/>
    <property type="match status" value="3"/>
</dbReference>
<feature type="domain" description="EGF-like" evidence="11">
    <location>
        <begin position="1246"/>
        <end position="1283"/>
    </location>
</feature>
<feature type="domain" description="Cadherin" evidence="12">
    <location>
        <begin position="201"/>
        <end position="302"/>
    </location>
</feature>
<feature type="compositionally biased region" description="Low complexity" evidence="8">
    <location>
        <begin position="1788"/>
        <end position="1800"/>
    </location>
</feature>
<dbReference type="Gene3D" id="2.10.25.10">
    <property type="entry name" value="Laminin"/>
    <property type="match status" value="5"/>
</dbReference>
<accession>A0ABQ9G4T6</accession>
<dbReference type="SMART" id="SM00112">
    <property type="entry name" value="CA"/>
    <property type="match status" value="8"/>
</dbReference>
<feature type="domain" description="Cadherin" evidence="12">
    <location>
        <begin position="617"/>
        <end position="721"/>
    </location>
</feature>
<feature type="disulfide bond" evidence="7">
    <location>
        <begin position="1390"/>
        <end position="1399"/>
    </location>
</feature>
<dbReference type="InterPro" id="IPR001881">
    <property type="entry name" value="EGF-like_Ca-bd_dom"/>
</dbReference>
<comment type="caution">
    <text evidence="7">Lacks conserved residue(s) required for the propagation of feature annotation.</text>
</comment>
<dbReference type="InterPro" id="IPR018097">
    <property type="entry name" value="EGF_Ca-bd_CS"/>
</dbReference>
<feature type="disulfide bond" evidence="7">
    <location>
        <begin position="1313"/>
        <end position="1322"/>
    </location>
</feature>
<evidence type="ECO:0000256" key="4">
    <source>
        <dbReference type="ARBA" id="ARBA00023136"/>
    </source>
</evidence>
<dbReference type="Gene3D" id="2.60.120.200">
    <property type="match status" value="1"/>
</dbReference>
<feature type="domain" description="Cadherin" evidence="12">
    <location>
        <begin position="512"/>
        <end position="616"/>
    </location>
</feature>
<keyword evidence="9" id="KW-1133">Transmembrane helix</keyword>
<evidence type="ECO:0000259" key="11">
    <source>
        <dbReference type="PROSITE" id="PS50026"/>
    </source>
</evidence>
<evidence type="ECO:0000256" key="1">
    <source>
        <dbReference type="ARBA" id="ARBA00004370"/>
    </source>
</evidence>
<feature type="non-terminal residue" evidence="13">
    <location>
        <position position="2102"/>
    </location>
</feature>
<evidence type="ECO:0000256" key="3">
    <source>
        <dbReference type="ARBA" id="ARBA00022837"/>
    </source>
</evidence>
<dbReference type="InterPro" id="IPR000742">
    <property type="entry name" value="EGF"/>
</dbReference>
<dbReference type="Pfam" id="PF00028">
    <property type="entry name" value="Cadherin"/>
    <property type="match status" value="7"/>
</dbReference>
<keyword evidence="5 7" id="KW-1015">Disulfide bond</keyword>
<keyword evidence="7" id="KW-0245">EGF-like domain</keyword>
<feature type="domain" description="Cadherin" evidence="12">
    <location>
        <begin position="407"/>
        <end position="511"/>
    </location>
</feature>
<evidence type="ECO:0000256" key="8">
    <source>
        <dbReference type="SAM" id="MobiDB-lite"/>
    </source>
</evidence>
<dbReference type="InterPro" id="IPR020894">
    <property type="entry name" value="Cadherin_CS"/>
</dbReference>
<keyword evidence="3 6" id="KW-0106">Calcium</keyword>
<dbReference type="PROSITE" id="PS01187">
    <property type="entry name" value="EGF_CA"/>
    <property type="match status" value="1"/>
</dbReference>